<dbReference type="EMBL" id="NHRY01000075">
    <property type="protein sequence ID" value="PPQ35280.1"/>
    <property type="molecule type" value="Genomic_DNA"/>
</dbReference>
<evidence type="ECO:0000313" key="3">
    <source>
        <dbReference type="EMBL" id="PPQ35280.1"/>
    </source>
</evidence>
<dbReference type="Proteomes" id="UP000239724">
    <property type="component" value="Unassembled WGS sequence"/>
</dbReference>
<keyword evidence="1" id="KW-0732">Signal</keyword>
<dbReference type="Gene3D" id="1.10.287.470">
    <property type="entry name" value="Helix hairpin bin"/>
    <property type="match status" value="1"/>
</dbReference>
<proteinExistence type="predicted"/>
<dbReference type="PROSITE" id="PS51318">
    <property type="entry name" value="TAT"/>
    <property type="match status" value="1"/>
</dbReference>
<dbReference type="AlphaFoldDB" id="A0A2S6NK43"/>
<dbReference type="InterPro" id="IPR006311">
    <property type="entry name" value="TAT_signal"/>
</dbReference>
<dbReference type="SUPFAM" id="SSF111369">
    <property type="entry name" value="HlyD-like secretion proteins"/>
    <property type="match status" value="1"/>
</dbReference>
<dbReference type="Gene3D" id="2.40.30.170">
    <property type="match status" value="1"/>
</dbReference>
<feature type="domain" description="Multidrug resistance protein MdtA-like barrel-sandwich hybrid" evidence="2">
    <location>
        <begin position="41"/>
        <end position="222"/>
    </location>
</feature>
<dbReference type="PANTHER" id="PTHR30367:SF1">
    <property type="entry name" value="MULTIDRUG RESISTANCE PROTEIN MDTN"/>
    <property type="match status" value="1"/>
</dbReference>
<sequence length="323" mass="34748">MTRRRRIFLAMTAVAGAFAAYQVATSFIAYTADAYVRSDLVAVAPEVTGRIVSVRVTDNQTVARGDLLTLIDPVPFQLDVDQRRAEMNEAQAQVAADQDSVTSAEAALTAAIAAATYAHETHARLTALASDQFAARADLQKADDDMRQADAAVEAARAATARAQATAAMHQAAEARATAALGTAEWRLTRTRLTAPVDGSIINLGLRPGDTAEANRPLVGIVDAHAWRIVANFKQSFLSGFAPGDAAWIWLDSEPWRLHRARVQGIARGISRDPAPGKLLAYVAPTTDWIRLQRRFPVTLTLVDPPADLTLYMGADARVLILP</sequence>
<dbReference type="InterPro" id="IPR050393">
    <property type="entry name" value="MFP_Efflux_Pump"/>
</dbReference>
<accession>A0A2S6NK43</accession>
<name>A0A2S6NK43_RHOGL</name>
<comment type="caution">
    <text evidence="3">The sequence shown here is derived from an EMBL/GenBank/DDBJ whole genome shotgun (WGS) entry which is preliminary data.</text>
</comment>
<keyword evidence="4" id="KW-1185">Reference proteome</keyword>
<reference evidence="3 4" key="1">
    <citation type="journal article" date="2018" name="Arch. Microbiol.">
        <title>New insights into the metabolic potential of the phototrophic purple bacterium Rhodopila globiformis DSM 161(T) from its draft genome sequence and evidence for a vanadium-dependent nitrogenase.</title>
        <authorList>
            <person name="Imhoff J.F."/>
            <person name="Rahn T."/>
            <person name="Kunzel S."/>
            <person name="Neulinger S.C."/>
        </authorList>
    </citation>
    <scope>NUCLEOTIDE SEQUENCE [LARGE SCALE GENOMIC DNA]</scope>
    <source>
        <strain evidence="3 4">DSM 161</strain>
    </source>
</reference>
<dbReference type="Pfam" id="PF25917">
    <property type="entry name" value="BSH_RND"/>
    <property type="match status" value="1"/>
</dbReference>
<evidence type="ECO:0000259" key="2">
    <source>
        <dbReference type="Pfam" id="PF25917"/>
    </source>
</evidence>
<gene>
    <name evidence="3" type="ORF">CCS01_07990</name>
</gene>
<dbReference type="InterPro" id="IPR058625">
    <property type="entry name" value="MdtA-like_BSH"/>
</dbReference>
<feature type="chain" id="PRO_5015777328" evidence="1">
    <location>
        <begin position="20"/>
        <end position="323"/>
    </location>
</feature>
<feature type="signal peptide" evidence="1">
    <location>
        <begin position="1"/>
        <end position="19"/>
    </location>
</feature>
<evidence type="ECO:0000256" key="1">
    <source>
        <dbReference type="SAM" id="SignalP"/>
    </source>
</evidence>
<dbReference type="OrthoDB" id="9811754at2"/>
<evidence type="ECO:0000313" key="4">
    <source>
        <dbReference type="Proteomes" id="UP000239724"/>
    </source>
</evidence>
<dbReference type="PANTHER" id="PTHR30367">
    <property type="entry name" value="P-HYDROXYBENZOIC ACID EFFLUX PUMP SUBUNIT AAEA-RELATED"/>
    <property type="match status" value="1"/>
</dbReference>
<dbReference type="Gene3D" id="2.40.50.100">
    <property type="match status" value="1"/>
</dbReference>
<protein>
    <submittedName>
        <fullName evidence="3">Secretion protein HlyD</fullName>
    </submittedName>
</protein>
<organism evidence="3 4">
    <name type="scientific">Rhodopila globiformis</name>
    <name type="common">Rhodopseudomonas globiformis</name>
    <dbReference type="NCBI Taxonomy" id="1071"/>
    <lineage>
        <taxon>Bacteria</taxon>
        <taxon>Pseudomonadati</taxon>
        <taxon>Pseudomonadota</taxon>
        <taxon>Alphaproteobacteria</taxon>
        <taxon>Acetobacterales</taxon>
        <taxon>Acetobacteraceae</taxon>
        <taxon>Rhodopila</taxon>
    </lineage>
</organism>